<dbReference type="PANTHER" id="PTHR30244">
    <property type="entry name" value="TRANSAMINASE"/>
    <property type="match status" value="1"/>
</dbReference>
<dbReference type="GO" id="GO:0030170">
    <property type="term" value="F:pyridoxal phosphate binding"/>
    <property type="evidence" value="ECO:0007669"/>
    <property type="project" value="UniProtKB-ARBA"/>
</dbReference>
<dbReference type="PANTHER" id="PTHR30244:SF36">
    <property type="entry name" value="3-OXO-GLUCOSE-6-PHOSPHATE:GLUTAMATE AMINOTRANSFERASE"/>
    <property type="match status" value="1"/>
</dbReference>
<protein>
    <submittedName>
        <fullName evidence="3">UDP-2-acetamido-2-deoxy-3-oxo-D-glucuronate aminotransferase</fullName>
        <ecNumber evidence="3">2.6.1.98</ecNumber>
    </submittedName>
</protein>
<dbReference type="InterPro" id="IPR015421">
    <property type="entry name" value="PyrdxlP-dep_Trfase_major"/>
</dbReference>
<dbReference type="Gene3D" id="3.90.1150.10">
    <property type="entry name" value="Aspartate Aminotransferase, domain 1"/>
    <property type="match status" value="1"/>
</dbReference>
<dbReference type="InterPro" id="IPR015424">
    <property type="entry name" value="PyrdxlP-dep_Trfase"/>
</dbReference>
<dbReference type="GO" id="GO:0008483">
    <property type="term" value="F:transaminase activity"/>
    <property type="evidence" value="ECO:0007669"/>
    <property type="project" value="UniProtKB-KW"/>
</dbReference>
<dbReference type="EMBL" id="VSSQ01000212">
    <property type="protein sequence ID" value="MPL85844.1"/>
    <property type="molecule type" value="Genomic_DNA"/>
</dbReference>
<dbReference type="EC" id="2.6.1.98" evidence="3"/>
<proteinExistence type="inferred from homology"/>
<organism evidence="3">
    <name type="scientific">bioreactor metagenome</name>
    <dbReference type="NCBI Taxonomy" id="1076179"/>
    <lineage>
        <taxon>unclassified sequences</taxon>
        <taxon>metagenomes</taxon>
        <taxon>ecological metagenomes</taxon>
    </lineage>
</organism>
<dbReference type="Pfam" id="PF01041">
    <property type="entry name" value="DegT_DnrJ_EryC1"/>
    <property type="match status" value="1"/>
</dbReference>
<dbReference type="CDD" id="cd00616">
    <property type="entry name" value="AHBA_syn"/>
    <property type="match status" value="1"/>
</dbReference>
<comment type="similarity">
    <text evidence="2">Belongs to the DegT/DnrJ/EryC1 family.</text>
</comment>
<dbReference type="AlphaFoldDB" id="A0A644V3J7"/>
<evidence type="ECO:0000256" key="2">
    <source>
        <dbReference type="ARBA" id="ARBA00037999"/>
    </source>
</evidence>
<evidence type="ECO:0000256" key="1">
    <source>
        <dbReference type="ARBA" id="ARBA00022898"/>
    </source>
</evidence>
<evidence type="ECO:0000313" key="3">
    <source>
        <dbReference type="EMBL" id="MPL85844.1"/>
    </source>
</evidence>
<keyword evidence="1" id="KW-0663">Pyridoxal phosphate</keyword>
<accession>A0A644V3J7</accession>
<dbReference type="InterPro" id="IPR000653">
    <property type="entry name" value="DegT/StrS_aminotransferase"/>
</dbReference>
<keyword evidence="3" id="KW-0032">Aminotransferase</keyword>
<keyword evidence="3" id="KW-0808">Transferase</keyword>
<sequence>MKKIEMVDLKSQYLRIKTEIDSAINEVIENTAFINGKHVETFSENLKTYLGVNYVVPCANGTDALQVALMALNLKTGDEVIVPSFTFIASAEVIGLLGLRPVMVDVDYDNFNVTAKNIEKAITVNTKAIIPVHLFGQASQMEEIMLLAKKYDLYVVEDNAQALGADYVFDSGKRQKLGTIGHIGCTSFFPSKNLGCYGDGGAVFTNDETLAKRLKMICNHGSTVKYHHEVLGVNSRLDTLQAAILDVKLKYLNTFNKLRYEAAQRYSYAFKDIPGIITPKESTFSTHVYHQYTLKVLDGKRDELKEFLASHGIPAMVYYPIPLHKQEAFLQIAHQSGDMSVSEKLCDEVLSLPMHTELDLSTIAFIISKVMSFYGK</sequence>
<dbReference type="InterPro" id="IPR015422">
    <property type="entry name" value="PyrdxlP-dep_Trfase_small"/>
</dbReference>
<reference evidence="3" key="1">
    <citation type="submission" date="2019-08" db="EMBL/GenBank/DDBJ databases">
        <authorList>
            <person name="Kucharzyk K."/>
            <person name="Murdoch R.W."/>
            <person name="Higgins S."/>
            <person name="Loffler F."/>
        </authorList>
    </citation>
    <scope>NUCLEOTIDE SEQUENCE</scope>
</reference>
<dbReference type="SUPFAM" id="SSF53383">
    <property type="entry name" value="PLP-dependent transferases"/>
    <property type="match status" value="1"/>
</dbReference>
<comment type="caution">
    <text evidence="3">The sequence shown here is derived from an EMBL/GenBank/DDBJ whole genome shotgun (WGS) entry which is preliminary data.</text>
</comment>
<dbReference type="Gene3D" id="3.40.640.10">
    <property type="entry name" value="Type I PLP-dependent aspartate aminotransferase-like (Major domain)"/>
    <property type="match status" value="1"/>
</dbReference>
<dbReference type="PIRSF" id="PIRSF000390">
    <property type="entry name" value="PLP_StrS"/>
    <property type="match status" value="1"/>
</dbReference>
<dbReference type="GO" id="GO:0000271">
    <property type="term" value="P:polysaccharide biosynthetic process"/>
    <property type="evidence" value="ECO:0007669"/>
    <property type="project" value="TreeGrafter"/>
</dbReference>
<gene>
    <name evidence="3" type="primary">wbpE_4</name>
    <name evidence="3" type="ORF">SDC9_31818</name>
</gene>
<name>A0A644V3J7_9ZZZZ</name>
<dbReference type="FunFam" id="3.40.640.10:FF:000089">
    <property type="entry name" value="Aminotransferase, DegT/DnrJ/EryC1/StrS family"/>
    <property type="match status" value="1"/>
</dbReference>